<dbReference type="InterPro" id="IPR011993">
    <property type="entry name" value="PH-like_dom_sf"/>
</dbReference>
<dbReference type="InterPro" id="IPR052223">
    <property type="entry name" value="Actin_Cytoskeleton_Reg"/>
</dbReference>
<evidence type="ECO:0000259" key="2">
    <source>
        <dbReference type="PROSITE" id="PS50003"/>
    </source>
</evidence>
<feature type="region of interest" description="Disordered" evidence="1">
    <location>
        <begin position="343"/>
        <end position="363"/>
    </location>
</feature>
<keyword evidence="4" id="KW-1185">Reference proteome</keyword>
<dbReference type="Pfam" id="PF00169">
    <property type="entry name" value="PH"/>
    <property type="match status" value="1"/>
</dbReference>
<name>A0AAV2LME6_KNICA</name>
<dbReference type="InterPro" id="IPR001849">
    <property type="entry name" value="PH_domain"/>
</dbReference>
<dbReference type="PANTHER" id="PTHR17271">
    <property type="entry name" value="PLECKSTRIN HOMOLOGY PH DOMAIN-CONTAINING PROTEIN"/>
    <property type="match status" value="1"/>
</dbReference>
<dbReference type="Proteomes" id="UP001497482">
    <property type="component" value="Chromosome 3"/>
</dbReference>
<accession>A0AAV2LME6</accession>
<reference evidence="3 4" key="1">
    <citation type="submission" date="2024-04" db="EMBL/GenBank/DDBJ databases">
        <authorList>
            <person name="Waldvogel A.-M."/>
            <person name="Schoenle A."/>
        </authorList>
    </citation>
    <scope>NUCLEOTIDE SEQUENCE [LARGE SCALE GENOMIC DNA]</scope>
</reference>
<gene>
    <name evidence="3" type="ORF">KC01_LOCUS29503</name>
</gene>
<sequence>MAASILDYYCRGFQPNTFDPSRCGSCLRPDYMHLNISPDKEAEQKLNAEVDDDASDLSEVITVSSDDISGGWTYEWSLGHSLSPEWELNICDTHIQPRCPGFWDNSPRTRSQNSERYIDDMTRFNPSPQRSTDSPCMDDRRGRNRSRRPSENCERERGFLSPDRRENSNLESISHQSKQRSYEGSHSSTRTAVNSAVPTHTRNSRDVSPSRNGYGTRSNSPHKENGSRESMLSPLQGSWQGSSHSLLSNPASRGSSSSMRKTDIHMLAPEPVFHAADVPEVNRSYDRSRSSGRRGMDALLISESKKTAEIVEEVGMTIDDYIELADIPKIYLESEEEYVGLRKRNQSPSPCRNQRNKSERYTDETLVDSSRLDSDYRGRVRNMNNKMTYAITTDTVNLYVKAWLSFLDEHGKWRKHWFVLGESSVRYYRDSEAEESEDPEGEIDLRSCLDVSDCDVQKNYGFQLHTKKTVFTLSAMTSKIRRNWVKLLKQAIQNKSHQSETGSEKADPLSQRRSPCQPSSQFTEESRHKPAVHSHQDLSQREEGEGWDREQAKRLEERNKCHSKADVFQKEQVESIEKDHSALGVVVDSPCGPGAPCRAKLEAMVESHQRELQQLREKHDQEIRELKEEQENMLKEVNQASAKALEKLKAMHLEEMEKVKERSQGEERTVEPPQNV</sequence>
<feature type="region of interest" description="Disordered" evidence="1">
    <location>
        <begin position="495"/>
        <end position="549"/>
    </location>
</feature>
<feature type="compositionally biased region" description="Basic and acidic residues" evidence="1">
    <location>
        <begin position="524"/>
        <end position="549"/>
    </location>
</feature>
<dbReference type="EMBL" id="OZ035825">
    <property type="protein sequence ID" value="CAL1601563.1"/>
    <property type="molecule type" value="Genomic_DNA"/>
</dbReference>
<evidence type="ECO:0000313" key="3">
    <source>
        <dbReference type="EMBL" id="CAL1601563.1"/>
    </source>
</evidence>
<feature type="compositionally biased region" description="Basic and acidic residues" evidence="1">
    <location>
        <begin position="657"/>
        <end position="670"/>
    </location>
</feature>
<dbReference type="PROSITE" id="PS50003">
    <property type="entry name" value="PH_DOMAIN"/>
    <property type="match status" value="1"/>
</dbReference>
<feature type="compositionally biased region" description="Low complexity" evidence="1">
    <location>
        <begin position="511"/>
        <end position="521"/>
    </location>
</feature>
<dbReference type="SUPFAM" id="SSF50729">
    <property type="entry name" value="PH domain-like"/>
    <property type="match status" value="1"/>
</dbReference>
<feature type="compositionally biased region" description="Basic and acidic residues" evidence="1">
    <location>
        <begin position="148"/>
        <end position="168"/>
    </location>
</feature>
<protein>
    <recommendedName>
        <fullName evidence="2">PH domain-containing protein</fullName>
    </recommendedName>
</protein>
<organism evidence="3 4">
    <name type="scientific">Knipowitschia caucasica</name>
    <name type="common">Caucasian dwarf goby</name>
    <name type="synonym">Pomatoschistus caucasicus</name>
    <dbReference type="NCBI Taxonomy" id="637954"/>
    <lineage>
        <taxon>Eukaryota</taxon>
        <taxon>Metazoa</taxon>
        <taxon>Chordata</taxon>
        <taxon>Craniata</taxon>
        <taxon>Vertebrata</taxon>
        <taxon>Euteleostomi</taxon>
        <taxon>Actinopterygii</taxon>
        <taxon>Neopterygii</taxon>
        <taxon>Teleostei</taxon>
        <taxon>Neoteleostei</taxon>
        <taxon>Acanthomorphata</taxon>
        <taxon>Gobiaria</taxon>
        <taxon>Gobiiformes</taxon>
        <taxon>Gobioidei</taxon>
        <taxon>Gobiidae</taxon>
        <taxon>Gobiinae</taxon>
        <taxon>Knipowitschia</taxon>
    </lineage>
</organism>
<dbReference type="SMART" id="SM00233">
    <property type="entry name" value="PH"/>
    <property type="match status" value="1"/>
</dbReference>
<dbReference type="AlphaFoldDB" id="A0AAV2LME6"/>
<proteinExistence type="predicted"/>
<dbReference type="GO" id="GO:1900026">
    <property type="term" value="P:positive regulation of substrate adhesion-dependent cell spreading"/>
    <property type="evidence" value="ECO:0007669"/>
    <property type="project" value="TreeGrafter"/>
</dbReference>
<dbReference type="GO" id="GO:0051015">
    <property type="term" value="F:actin filament binding"/>
    <property type="evidence" value="ECO:0007669"/>
    <property type="project" value="TreeGrafter"/>
</dbReference>
<dbReference type="PANTHER" id="PTHR17271:SF10">
    <property type="entry name" value="TRIO AND F-ACTIN-BINDING PROTEIN"/>
    <property type="match status" value="1"/>
</dbReference>
<feature type="region of interest" description="Disordered" evidence="1">
    <location>
        <begin position="102"/>
        <end position="260"/>
    </location>
</feature>
<feature type="compositionally biased region" description="Polar residues" evidence="1">
    <location>
        <begin position="124"/>
        <end position="134"/>
    </location>
</feature>
<feature type="compositionally biased region" description="Polar residues" evidence="1">
    <location>
        <begin position="182"/>
        <end position="219"/>
    </location>
</feature>
<evidence type="ECO:0000256" key="1">
    <source>
        <dbReference type="SAM" id="MobiDB-lite"/>
    </source>
</evidence>
<feature type="region of interest" description="Disordered" evidence="1">
    <location>
        <begin position="657"/>
        <end position="676"/>
    </location>
</feature>
<evidence type="ECO:0000313" key="4">
    <source>
        <dbReference type="Proteomes" id="UP001497482"/>
    </source>
</evidence>
<feature type="compositionally biased region" description="Polar residues" evidence="1">
    <location>
        <begin position="228"/>
        <end position="259"/>
    </location>
</feature>
<dbReference type="Gene3D" id="2.30.29.30">
    <property type="entry name" value="Pleckstrin-homology domain (PH domain)/Phosphotyrosine-binding domain (PTB)"/>
    <property type="match status" value="1"/>
</dbReference>
<dbReference type="GO" id="GO:0015629">
    <property type="term" value="C:actin cytoskeleton"/>
    <property type="evidence" value="ECO:0007669"/>
    <property type="project" value="TreeGrafter"/>
</dbReference>
<feature type="compositionally biased region" description="Polar residues" evidence="1">
    <location>
        <begin position="106"/>
        <end position="115"/>
    </location>
</feature>
<feature type="domain" description="PH" evidence="2">
    <location>
        <begin position="397"/>
        <end position="493"/>
    </location>
</feature>